<dbReference type="RefSeq" id="WP_136728844.1">
    <property type="nucleotide sequence ID" value="NZ_SUMC01000063.1"/>
</dbReference>
<evidence type="ECO:0000256" key="1">
    <source>
        <dbReference type="SAM" id="MobiDB-lite"/>
    </source>
</evidence>
<dbReference type="EMBL" id="SUMC01000063">
    <property type="protein sequence ID" value="TKA02176.1"/>
    <property type="molecule type" value="Genomic_DNA"/>
</dbReference>
<proteinExistence type="predicted"/>
<dbReference type="Proteomes" id="UP000305778">
    <property type="component" value="Unassembled WGS sequence"/>
</dbReference>
<comment type="caution">
    <text evidence="2">The sequence shown here is derived from an EMBL/GenBank/DDBJ whole genome shotgun (WGS) entry which is preliminary data.</text>
</comment>
<sequence>MHTRKKPPGRALDAVRLALPTLSRSGSVTLTSGAAAFHGGTGRLLGATVSGALIAAGRSLAAELAPSGGRNYPQIHTHSATQHPKGSLSESPNS</sequence>
<feature type="compositionally biased region" description="Polar residues" evidence="1">
    <location>
        <begin position="74"/>
        <end position="94"/>
    </location>
</feature>
<protein>
    <submittedName>
        <fullName evidence="2">Uncharacterized protein</fullName>
    </submittedName>
</protein>
<accession>A0A4U0S0A8</accession>
<dbReference type="SUPFAM" id="SSF51735">
    <property type="entry name" value="NAD(P)-binding Rossmann-fold domains"/>
    <property type="match status" value="1"/>
</dbReference>
<keyword evidence="3" id="KW-1185">Reference proteome</keyword>
<evidence type="ECO:0000313" key="2">
    <source>
        <dbReference type="EMBL" id="TKA02176.1"/>
    </source>
</evidence>
<organism evidence="2 3">
    <name type="scientific">Actinacidiphila oryziradicis</name>
    <dbReference type="NCBI Taxonomy" id="2571141"/>
    <lineage>
        <taxon>Bacteria</taxon>
        <taxon>Bacillati</taxon>
        <taxon>Actinomycetota</taxon>
        <taxon>Actinomycetes</taxon>
        <taxon>Kitasatosporales</taxon>
        <taxon>Streptomycetaceae</taxon>
        <taxon>Actinacidiphila</taxon>
    </lineage>
</organism>
<feature type="region of interest" description="Disordered" evidence="1">
    <location>
        <begin position="66"/>
        <end position="94"/>
    </location>
</feature>
<name>A0A4U0S0A8_9ACTN</name>
<gene>
    <name evidence="2" type="ORF">FCI23_38680</name>
</gene>
<evidence type="ECO:0000313" key="3">
    <source>
        <dbReference type="Proteomes" id="UP000305778"/>
    </source>
</evidence>
<dbReference type="InterPro" id="IPR036291">
    <property type="entry name" value="NAD(P)-bd_dom_sf"/>
</dbReference>
<dbReference type="Gene3D" id="3.40.50.720">
    <property type="entry name" value="NAD(P)-binding Rossmann-like Domain"/>
    <property type="match status" value="1"/>
</dbReference>
<reference evidence="2 3" key="1">
    <citation type="submission" date="2019-04" db="EMBL/GenBank/DDBJ databases">
        <title>Streptomyces oryziradicis sp. nov., a novel actinomycete isolated from rhizosphere soil of rice (Oryza sativa L.).</title>
        <authorList>
            <person name="Li C."/>
        </authorList>
    </citation>
    <scope>NUCLEOTIDE SEQUENCE [LARGE SCALE GENOMIC DNA]</scope>
    <source>
        <strain evidence="2 3">NEAU-C40</strain>
    </source>
</reference>
<dbReference type="AlphaFoldDB" id="A0A4U0S0A8"/>